<dbReference type="SUPFAM" id="SSF161084">
    <property type="entry name" value="MAPEG domain-like"/>
    <property type="match status" value="1"/>
</dbReference>
<dbReference type="GeneID" id="301683483"/>
<keyword evidence="4 5" id="KW-0472">Membrane</keyword>
<evidence type="ECO:0000256" key="2">
    <source>
        <dbReference type="ARBA" id="ARBA00022692"/>
    </source>
</evidence>
<reference evidence="6 7" key="1">
    <citation type="journal article" date="2019" name="J Genomics">
        <title>The Draft Genome of a Hydrogen-producing Cyanobacterium, Arthrospira platensis NIES-46.</title>
        <authorList>
            <person name="Suzuki S."/>
            <person name="Yamaguchi H."/>
            <person name="Kawachi M."/>
        </authorList>
    </citation>
    <scope>NUCLEOTIDE SEQUENCE [LARGE SCALE GENOMIC DNA]</scope>
    <source>
        <strain evidence="6 7">NIES-46</strain>
    </source>
</reference>
<accession>A0A5M3T9F3</accession>
<dbReference type="EMBL" id="BIMW01000102">
    <property type="protein sequence ID" value="GCE94590.1"/>
    <property type="molecule type" value="Genomic_DNA"/>
</dbReference>
<organism evidence="6 7">
    <name type="scientific">Limnospira platensis NIES-46</name>
    <dbReference type="NCBI Taxonomy" id="1236695"/>
    <lineage>
        <taxon>Bacteria</taxon>
        <taxon>Bacillati</taxon>
        <taxon>Cyanobacteriota</taxon>
        <taxon>Cyanophyceae</taxon>
        <taxon>Oscillatoriophycideae</taxon>
        <taxon>Oscillatoriales</taxon>
        <taxon>Sirenicapillariaceae</taxon>
        <taxon>Limnospira</taxon>
    </lineage>
</organism>
<sequence length="132" mass="14640">MSPWPSLITASALIVYLVVTINVGRARMKYKVMPPDMTGDPNFERVLRVQQNTLEQLIIFLPALWLFSEFVSPLVAAGLGAVWIVGRILYAWGYYQAAEKRMIGFGVSILCLFSLLGGSLIGIIIPLVKQII</sequence>
<keyword evidence="2 5" id="KW-0812">Transmembrane</keyword>
<evidence type="ECO:0000256" key="1">
    <source>
        <dbReference type="ARBA" id="ARBA00004141"/>
    </source>
</evidence>
<dbReference type="Pfam" id="PF01124">
    <property type="entry name" value="MAPEG"/>
    <property type="match status" value="1"/>
</dbReference>
<keyword evidence="3 5" id="KW-1133">Transmembrane helix</keyword>
<protein>
    <submittedName>
        <fullName evidence="6">Glutathione S-transferase</fullName>
    </submittedName>
</protein>
<evidence type="ECO:0000256" key="4">
    <source>
        <dbReference type="ARBA" id="ARBA00023136"/>
    </source>
</evidence>
<dbReference type="InterPro" id="IPR050997">
    <property type="entry name" value="MAPEG"/>
</dbReference>
<dbReference type="Proteomes" id="UP000326169">
    <property type="component" value="Unassembled WGS sequence"/>
</dbReference>
<keyword evidence="7" id="KW-1185">Reference proteome</keyword>
<feature type="transmembrane region" description="Helical" evidence="5">
    <location>
        <begin position="6"/>
        <end position="24"/>
    </location>
</feature>
<evidence type="ECO:0000256" key="5">
    <source>
        <dbReference type="SAM" id="Phobius"/>
    </source>
</evidence>
<dbReference type="RefSeq" id="WP_014277357.1">
    <property type="nucleotide sequence ID" value="NZ_BIMW01000102.1"/>
</dbReference>
<feature type="transmembrane region" description="Helical" evidence="5">
    <location>
        <begin position="57"/>
        <end position="85"/>
    </location>
</feature>
<feature type="transmembrane region" description="Helical" evidence="5">
    <location>
        <begin position="105"/>
        <end position="128"/>
    </location>
</feature>
<gene>
    <name evidence="6" type="ORF">NIES46_26490</name>
</gene>
<evidence type="ECO:0000313" key="7">
    <source>
        <dbReference type="Proteomes" id="UP000326169"/>
    </source>
</evidence>
<evidence type="ECO:0000256" key="3">
    <source>
        <dbReference type="ARBA" id="ARBA00022989"/>
    </source>
</evidence>
<evidence type="ECO:0000313" key="6">
    <source>
        <dbReference type="EMBL" id="GCE94590.1"/>
    </source>
</evidence>
<dbReference type="InterPro" id="IPR023352">
    <property type="entry name" value="MAPEG-like_dom_sf"/>
</dbReference>
<dbReference type="Gene3D" id="1.20.120.550">
    <property type="entry name" value="Membrane associated eicosanoid/glutathione metabolism-like domain"/>
    <property type="match status" value="1"/>
</dbReference>
<comment type="caution">
    <text evidence="6">The sequence shown here is derived from an EMBL/GenBank/DDBJ whole genome shotgun (WGS) entry which is preliminary data.</text>
</comment>
<comment type="subcellular location">
    <subcellularLocation>
        <location evidence="1">Membrane</location>
        <topology evidence="1">Multi-pass membrane protein</topology>
    </subcellularLocation>
</comment>
<dbReference type="InterPro" id="IPR001129">
    <property type="entry name" value="Membr-assoc_MAPEG"/>
</dbReference>
<dbReference type="PANTHER" id="PTHR10250">
    <property type="entry name" value="MICROSOMAL GLUTATHIONE S-TRANSFERASE"/>
    <property type="match status" value="1"/>
</dbReference>
<name>A0A5M3T9F3_LIMPL</name>
<proteinExistence type="predicted"/>
<dbReference type="PANTHER" id="PTHR10250:SF15">
    <property type="entry name" value="MICROSOMAL GLUTATHIONE S-TRANSFERASE-RELATED"/>
    <property type="match status" value="1"/>
</dbReference>